<evidence type="ECO:0000256" key="5">
    <source>
        <dbReference type="ARBA" id="ARBA00011738"/>
    </source>
</evidence>
<dbReference type="InterPro" id="IPR004619">
    <property type="entry name" value="Type_III_PanK"/>
</dbReference>
<dbReference type="GO" id="GO:0004594">
    <property type="term" value="F:pantothenate kinase activity"/>
    <property type="evidence" value="ECO:0007669"/>
    <property type="project" value="UniProtKB-UniRule"/>
</dbReference>
<dbReference type="Gene3D" id="3.30.420.40">
    <property type="match status" value="2"/>
</dbReference>
<evidence type="ECO:0000313" key="17">
    <source>
        <dbReference type="EMBL" id="SMF36308.1"/>
    </source>
</evidence>
<evidence type="ECO:0000256" key="16">
    <source>
        <dbReference type="HAMAP-Rule" id="MF_01274"/>
    </source>
</evidence>
<evidence type="ECO:0000256" key="13">
    <source>
        <dbReference type="ARBA" id="ARBA00022993"/>
    </source>
</evidence>
<dbReference type="PANTHER" id="PTHR34265">
    <property type="entry name" value="TYPE III PANTOTHENATE KINASE"/>
    <property type="match status" value="1"/>
</dbReference>
<dbReference type="UniPathway" id="UPA00241">
    <property type="reaction ID" value="UER00352"/>
</dbReference>
<keyword evidence="8 16" id="KW-0808">Transferase</keyword>
<feature type="active site" description="Proton acceptor" evidence="16">
    <location>
        <position position="113"/>
    </location>
</feature>
<keyword evidence="18" id="KW-1185">Reference proteome</keyword>
<dbReference type="CDD" id="cd24015">
    <property type="entry name" value="ASKHA_NBD_PanK-III"/>
    <property type="match status" value="1"/>
</dbReference>
<keyword evidence="7 16" id="KW-0963">Cytoplasm</keyword>
<evidence type="ECO:0000256" key="11">
    <source>
        <dbReference type="ARBA" id="ARBA00022840"/>
    </source>
</evidence>
<organism evidence="17 18">
    <name type="scientific">Desulfovibrio gilichinskyi</name>
    <dbReference type="NCBI Taxonomy" id="1519643"/>
    <lineage>
        <taxon>Bacteria</taxon>
        <taxon>Pseudomonadati</taxon>
        <taxon>Thermodesulfobacteriota</taxon>
        <taxon>Desulfovibrionia</taxon>
        <taxon>Desulfovibrionales</taxon>
        <taxon>Desulfovibrionaceae</taxon>
        <taxon>Desulfovibrio</taxon>
    </lineage>
</organism>
<evidence type="ECO:0000313" key="18">
    <source>
        <dbReference type="Proteomes" id="UP000192906"/>
    </source>
</evidence>
<feature type="binding site" evidence="16">
    <location>
        <position position="134"/>
    </location>
    <ligand>
        <name>K(+)</name>
        <dbReference type="ChEBI" id="CHEBI:29103"/>
    </ligand>
</feature>
<dbReference type="PANTHER" id="PTHR34265:SF1">
    <property type="entry name" value="TYPE III PANTOTHENATE KINASE"/>
    <property type="match status" value="1"/>
</dbReference>
<keyword evidence="12 16" id="KW-0630">Potassium</keyword>
<evidence type="ECO:0000256" key="1">
    <source>
        <dbReference type="ARBA" id="ARBA00001206"/>
    </source>
</evidence>
<dbReference type="NCBIfam" id="TIGR00671">
    <property type="entry name" value="baf"/>
    <property type="match status" value="1"/>
</dbReference>
<evidence type="ECO:0000256" key="14">
    <source>
        <dbReference type="ARBA" id="ARBA00038036"/>
    </source>
</evidence>
<dbReference type="GO" id="GO:0005737">
    <property type="term" value="C:cytoplasm"/>
    <property type="evidence" value="ECO:0007669"/>
    <property type="project" value="UniProtKB-SubCell"/>
</dbReference>
<dbReference type="HAMAP" id="MF_01274">
    <property type="entry name" value="Pantothen_kinase_3"/>
    <property type="match status" value="1"/>
</dbReference>
<feature type="binding site" evidence="16">
    <location>
        <position position="137"/>
    </location>
    <ligand>
        <name>ATP</name>
        <dbReference type="ChEBI" id="CHEBI:30616"/>
    </ligand>
</feature>
<feature type="binding site" evidence="16">
    <location>
        <begin position="10"/>
        <end position="17"/>
    </location>
    <ligand>
        <name>ATP</name>
        <dbReference type="ChEBI" id="CHEBI:30616"/>
    </ligand>
</feature>
<protein>
    <recommendedName>
        <fullName evidence="15 16">Type III pantothenate kinase</fullName>
        <ecNumber evidence="6 16">2.7.1.33</ecNumber>
    </recommendedName>
    <alternativeName>
        <fullName evidence="16">PanK-III</fullName>
    </alternativeName>
    <alternativeName>
        <fullName evidence="16">Pantothenic acid kinase</fullName>
    </alternativeName>
</protein>
<dbReference type="GO" id="GO:0015937">
    <property type="term" value="P:coenzyme A biosynthetic process"/>
    <property type="evidence" value="ECO:0007669"/>
    <property type="project" value="UniProtKB-UniRule"/>
</dbReference>
<evidence type="ECO:0000256" key="12">
    <source>
        <dbReference type="ARBA" id="ARBA00022958"/>
    </source>
</evidence>
<feature type="binding site" evidence="16">
    <location>
        <position position="190"/>
    </location>
    <ligand>
        <name>substrate</name>
    </ligand>
</feature>
<dbReference type="Pfam" id="PF03309">
    <property type="entry name" value="Pan_kinase"/>
    <property type="match status" value="1"/>
</dbReference>
<gene>
    <name evidence="16" type="primary">coaX</name>
    <name evidence="17" type="ORF">SAMN06295933_3173</name>
</gene>
<comment type="cofactor">
    <cofactor evidence="2">
        <name>K(+)</name>
        <dbReference type="ChEBI" id="CHEBI:29103"/>
    </cofactor>
</comment>
<dbReference type="EC" id="2.7.1.33" evidence="6 16"/>
<comment type="catalytic activity">
    <reaction evidence="1 16">
        <text>(R)-pantothenate + ATP = (R)-4'-phosphopantothenate + ADP + H(+)</text>
        <dbReference type="Rhea" id="RHEA:16373"/>
        <dbReference type="ChEBI" id="CHEBI:10986"/>
        <dbReference type="ChEBI" id="CHEBI:15378"/>
        <dbReference type="ChEBI" id="CHEBI:29032"/>
        <dbReference type="ChEBI" id="CHEBI:30616"/>
        <dbReference type="ChEBI" id="CHEBI:456216"/>
        <dbReference type="EC" id="2.7.1.33"/>
    </reaction>
</comment>
<feature type="binding site" evidence="16">
    <location>
        <position position="104"/>
    </location>
    <ligand>
        <name>substrate</name>
    </ligand>
</feature>
<evidence type="ECO:0000256" key="2">
    <source>
        <dbReference type="ARBA" id="ARBA00001958"/>
    </source>
</evidence>
<feature type="binding site" evidence="16">
    <location>
        <begin position="111"/>
        <end position="114"/>
    </location>
    <ligand>
        <name>substrate</name>
    </ligand>
</feature>
<evidence type="ECO:0000256" key="3">
    <source>
        <dbReference type="ARBA" id="ARBA00004496"/>
    </source>
</evidence>
<comment type="pathway">
    <text evidence="4 16">Cofactor biosynthesis; coenzyme A biosynthesis; CoA from (R)-pantothenate: step 1/5.</text>
</comment>
<evidence type="ECO:0000256" key="4">
    <source>
        <dbReference type="ARBA" id="ARBA00005225"/>
    </source>
</evidence>
<dbReference type="EMBL" id="FWZU01000005">
    <property type="protein sequence ID" value="SMF36308.1"/>
    <property type="molecule type" value="Genomic_DNA"/>
</dbReference>
<dbReference type="GO" id="GO:0046872">
    <property type="term" value="F:metal ion binding"/>
    <property type="evidence" value="ECO:0007669"/>
    <property type="project" value="UniProtKB-KW"/>
</dbReference>
<dbReference type="STRING" id="1519643.SAMN06295933_3173"/>
<comment type="subcellular location">
    <subcellularLocation>
        <location evidence="3 16">Cytoplasm</location>
    </subcellularLocation>
</comment>
<dbReference type="Proteomes" id="UP000192906">
    <property type="component" value="Unassembled WGS sequence"/>
</dbReference>
<evidence type="ECO:0000256" key="7">
    <source>
        <dbReference type="ARBA" id="ARBA00022490"/>
    </source>
</evidence>
<evidence type="ECO:0000256" key="10">
    <source>
        <dbReference type="ARBA" id="ARBA00022777"/>
    </source>
</evidence>
<evidence type="ECO:0000256" key="15">
    <source>
        <dbReference type="ARBA" id="ARBA00040883"/>
    </source>
</evidence>
<dbReference type="AlphaFoldDB" id="A0A1X7EM09"/>
<evidence type="ECO:0000256" key="8">
    <source>
        <dbReference type="ARBA" id="ARBA00022679"/>
    </source>
</evidence>
<dbReference type="GO" id="GO:0005524">
    <property type="term" value="F:ATP binding"/>
    <property type="evidence" value="ECO:0007669"/>
    <property type="project" value="UniProtKB-UniRule"/>
</dbReference>
<keyword evidence="11 16" id="KW-0067">ATP-binding</keyword>
<accession>A0A1X7EM09</accession>
<comment type="function">
    <text evidence="16">Catalyzes the phosphorylation of pantothenate (Pan), the first step in CoA biosynthesis.</text>
</comment>
<name>A0A1X7EM09_9BACT</name>
<reference evidence="18" key="1">
    <citation type="submission" date="2017-04" db="EMBL/GenBank/DDBJ databases">
        <authorList>
            <person name="Varghese N."/>
            <person name="Submissions S."/>
        </authorList>
    </citation>
    <scope>NUCLEOTIDE SEQUENCE [LARGE SCALE GENOMIC DNA]</scope>
    <source>
        <strain evidence="18">K3S</strain>
    </source>
</reference>
<dbReference type="OrthoDB" id="9804707at2"/>
<keyword evidence="9 16" id="KW-0547">Nucleotide-binding</keyword>
<dbReference type="NCBIfam" id="NF009855">
    <property type="entry name" value="PRK13321.1"/>
    <property type="match status" value="1"/>
</dbReference>
<dbReference type="RefSeq" id="WP_085103947.1">
    <property type="nucleotide sequence ID" value="NZ_FWZU01000005.1"/>
</dbReference>
<comment type="similarity">
    <text evidence="14 16">Belongs to the type III pantothenate kinase family.</text>
</comment>
<keyword evidence="10 16" id="KW-0418">Kinase</keyword>
<dbReference type="InterPro" id="IPR043129">
    <property type="entry name" value="ATPase_NBD"/>
</dbReference>
<comment type="subunit">
    <text evidence="5 16">Homodimer.</text>
</comment>
<proteinExistence type="inferred from homology"/>
<sequence length="261" mass="27921">MNSETILLFDVGNTNTKIGFSTRSEIGLSFVLPTDPGGTSDSWGLRLLEICRVAGYAPQDIVGGAVSSVVPPMDPILKSAVKKFLSCDLKFVPRDIELNIENKYERPWEVGADRLVTAFSGRCISDSENIIVVDFGTATTFDCVVGNAYMGGLICPGVMSSTKALSSETAKLPHITLELESTVVRPGKSTADSLNQGLIFGFAAMVEGLSQRLRDTLGGEVELIATGGFASKIAEVCCAIDRVEPTLLLDGLRMSWFGVEE</sequence>
<dbReference type="SUPFAM" id="SSF53067">
    <property type="entry name" value="Actin-like ATPase domain"/>
    <property type="match status" value="2"/>
</dbReference>
<keyword evidence="16" id="KW-0479">Metal-binding</keyword>
<evidence type="ECO:0000256" key="6">
    <source>
        <dbReference type="ARBA" id="ARBA00012102"/>
    </source>
</evidence>
<evidence type="ECO:0000256" key="9">
    <source>
        <dbReference type="ARBA" id="ARBA00022741"/>
    </source>
</evidence>
<comment type="cofactor">
    <cofactor evidence="16">
        <name>NH4(+)</name>
        <dbReference type="ChEBI" id="CHEBI:28938"/>
    </cofactor>
    <cofactor evidence="16">
        <name>K(+)</name>
        <dbReference type="ChEBI" id="CHEBI:29103"/>
    </cofactor>
    <text evidence="16">A monovalent cation. Ammonium or potassium.</text>
</comment>
<keyword evidence="13 16" id="KW-0173">Coenzyme A biosynthesis</keyword>